<keyword evidence="2" id="KW-1185">Reference proteome</keyword>
<proteinExistence type="predicted"/>
<reference evidence="1 2" key="2">
    <citation type="journal article" date="2013" name="Plant Cell Physiol.">
        <title>Rice Annotation Project Database (RAP-DB): an integrative and interactive database for rice genomics.</title>
        <authorList>
            <person name="Sakai H."/>
            <person name="Lee S.S."/>
            <person name="Tanaka T."/>
            <person name="Numa H."/>
            <person name="Kim J."/>
            <person name="Kawahara Y."/>
            <person name="Wakimoto H."/>
            <person name="Yang C.C."/>
            <person name="Iwamoto M."/>
            <person name="Abe T."/>
            <person name="Yamada Y."/>
            <person name="Muto A."/>
            <person name="Inokuchi H."/>
            <person name="Ikemura T."/>
            <person name="Matsumoto T."/>
            <person name="Sasaki T."/>
            <person name="Itoh T."/>
        </authorList>
    </citation>
    <scope>NUCLEOTIDE SEQUENCE [LARGE SCALE GENOMIC DNA]</scope>
    <source>
        <strain evidence="2">cv. Nipponbare</strain>
    </source>
</reference>
<dbReference type="InParanoid" id="A0A0P0XEH8"/>
<sequence length="77" mass="7525">MVAAVTASAESATAALAAAKSAVAVAVAVAKSAEAVMVAAAESATATAEWMAVCFGVVAARAIIGGEVVSEYVLRRR</sequence>
<dbReference type="AlphaFoldDB" id="A0A0P0XEH8"/>
<organism evidence="1 2">
    <name type="scientific">Oryza sativa subsp. japonica</name>
    <name type="common">Rice</name>
    <dbReference type="NCBI Taxonomy" id="39947"/>
    <lineage>
        <taxon>Eukaryota</taxon>
        <taxon>Viridiplantae</taxon>
        <taxon>Streptophyta</taxon>
        <taxon>Embryophyta</taxon>
        <taxon>Tracheophyta</taxon>
        <taxon>Spermatophyta</taxon>
        <taxon>Magnoliopsida</taxon>
        <taxon>Liliopsida</taxon>
        <taxon>Poales</taxon>
        <taxon>Poaceae</taxon>
        <taxon>BOP clade</taxon>
        <taxon>Oryzoideae</taxon>
        <taxon>Oryzeae</taxon>
        <taxon>Oryzinae</taxon>
        <taxon>Oryza</taxon>
        <taxon>Oryza sativa</taxon>
    </lineage>
</organism>
<accession>A0A0P0XEH8</accession>
<evidence type="ECO:0000313" key="2">
    <source>
        <dbReference type="Proteomes" id="UP000059680"/>
    </source>
</evidence>
<dbReference type="EMBL" id="AP014964">
    <property type="protein sequence ID" value="BAT04964.1"/>
    <property type="molecule type" value="Genomic_DNA"/>
</dbReference>
<protein>
    <submittedName>
        <fullName evidence="1">Os08g0335675 protein</fullName>
    </submittedName>
</protein>
<dbReference type="PaxDb" id="39947-A0A0P0XEH8"/>
<evidence type="ECO:0000313" key="1">
    <source>
        <dbReference type="EMBL" id="BAT04964.1"/>
    </source>
</evidence>
<gene>
    <name evidence="1" type="ordered locus">Os08g0335675</name>
    <name evidence="1" type="ORF">OSNPB_080335675</name>
</gene>
<dbReference type="Proteomes" id="UP000059680">
    <property type="component" value="Chromosome 8"/>
</dbReference>
<reference evidence="2" key="1">
    <citation type="journal article" date="2005" name="Nature">
        <title>The map-based sequence of the rice genome.</title>
        <authorList>
            <consortium name="International rice genome sequencing project (IRGSP)"/>
            <person name="Matsumoto T."/>
            <person name="Wu J."/>
            <person name="Kanamori H."/>
            <person name="Katayose Y."/>
            <person name="Fujisawa M."/>
            <person name="Namiki N."/>
            <person name="Mizuno H."/>
            <person name="Yamamoto K."/>
            <person name="Antonio B.A."/>
            <person name="Baba T."/>
            <person name="Sakata K."/>
            <person name="Nagamura Y."/>
            <person name="Aoki H."/>
            <person name="Arikawa K."/>
            <person name="Arita K."/>
            <person name="Bito T."/>
            <person name="Chiden Y."/>
            <person name="Fujitsuka N."/>
            <person name="Fukunaka R."/>
            <person name="Hamada M."/>
            <person name="Harada C."/>
            <person name="Hayashi A."/>
            <person name="Hijishita S."/>
            <person name="Honda M."/>
            <person name="Hosokawa S."/>
            <person name="Ichikawa Y."/>
            <person name="Idonuma A."/>
            <person name="Iijima M."/>
            <person name="Ikeda M."/>
            <person name="Ikeno M."/>
            <person name="Ito K."/>
            <person name="Ito S."/>
            <person name="Ito T."/>
            <person name="Ito Y."/>
            <person name="Ito Y."/>
            <person name="Iwabuchi A."/>
            <person name="Kamiya K."/>
            <person name="Karasawa W."/>
            <person name="Kurita K."/>
            <person name="Katagiri S."/>
            <person name="Kikuta A."/>
            <person name="Kobayashi H."/>
            <person name="Kobayashi N."/>
            <person name="Machita K."/>
            <person name="Maehara T."/>
            <person name="Masukawa M."/>
            <person name="Mizubayashi T."/>
            <person name="Mukai Y."/>
            <person name="Nagasaki H."/>
            <person name="Nagata Y."/>
            <person name="Naito S."/>
            <person name="Nakashima M."/>
            <person name="Nakama Y."/>
            <person name="Nakamichi Y."/>
            <person name="Nakamura M."/>
            <person name="Meguro A."/>
            <person name="Negishi M."/>
            <person name="Ohta I."/>
            <person name="Ohta T."/>
            <person name="Okamoto M."/>
            <person name="Ono N."/>
            <person name="Saji S."/>
            <person name="Sakaguchi M."/>
            <person name="Sakai K."/>
            <person name="Shibata M."/>
            <person name="Shimokawa T."/>
            <person name="Song J."/>
            <person name="Takazaki Y."/>
            <person name="Terasawa K."/>
            <person name="Tsugane M."/>
            <person name="Tsuji K."/>
            <person name="Ueda S."/>
            <person name="Waki K."/>
            <person name="Yamagata H."/>
            <person name="Yamamoto M."/>
            <person name="Yamamoto S."/>
            <person name="Yamane H."/>
            <person name="Yoshiki S."/>
            <person name="Yoshihara R."/>
            <person name="Yukawa K."/>
            <person name="Zhong H."/>
            <person name="Yano M."/>
            <person name="Yuan Q."/>
            <person name="Ouyang S."/>
            <person name="Liu J."/>
            <person name="Jones K.M."/>
            <person name="Gansberger K."/>
            <person name="Moffat K."/>
            <person name="Hill J."/>
            <person name="Bera J."/>
            <person name="Fadrosh D."/>
            <person name="Jin S."/>
            <person name="Johri S."/>
            <person name="Kim M."/>
            <person name="Overton L."/>
            <person name="Reardon M."/>
            <person name="Tsitrin T."/>
            <person name="Vuong H."/>
            <person name="Weaver B."/>
            <person name="Ciecko A."/>
            <person name="Tallon L."/>
            <person name="Jackson J."/>
            <person name="Pai G."/>
            <person name="Aken S.V."/>
            <person name="Utterback T."/>
            <person name="Reidmuller S."/>
            <person name="Feldblyum T."/>
            <person name="Hsiao J."/>
            <person name="Zismann V."/>
            <person name="Iobst S."/>
            <person name="de Vazeille A.R."/>
            <person name="Buell C.R."/>
            <person name="Ying K."/>
            <person name="Li Y."/>
            <person name="Lu T."/>
            <person name="Huang Y."/>
            <person name="Zhao Q."/>
            <person name="Feng Q."/>
            <person name="Zhang L."/>
            <person name="Zhu J."/>
            <person name="Weng Q."/>
            <person name="Mu J."/>
            <person name="Lu Y."/>
            <person name="Fan D."/>
            <person name="Liu Y."/>
            <person name="Guan J."/>
            <person name="Zhang Y."/>
            <person name="Yu S."/>
            <person name="Liu X."/>
            <person name="Zhang Y."/>
            <person name="Hong G."/>
            <person name="Han B."/>
            <person name="Choisne N."/>
            <person name="Demange N."/>
            <person name="Orjeda G."/>
            <person name="Samain S."/>
            <person name="Cattolico L."/>
            <person name="Pelletier E."/>
            <person name="Couloux A."/>
            <person name="Segurens B."/>
            <person name="Wincker P."/>
            <person name="D'Hont A."/>
            <person name="Scarpelli C."/>
            <person name="Weissenbach J."/>
            <person name="Salanoubat M."/>
            <person name="Quetier F."/>
            <person name="Yu Y."/>
            <person name="Kim H.R."/>
            <person name="Rambo T."/>
            <person name="Currie J."/>
            <person name="Collura K."/>
            <person name="Luo M."/>
            <person name="Yang T."/>
            <person name="Ammiraju J.S.S."/>
            <person name="Engler F."/>
            <person name="Soderlund C."/>
            <person name="Wing R.A."/>
            <person name="Palmer L.E."/>
            <person name="de la Bastide M."/>
            <person name="Spiegel L."/>
            <person name="Nascimento L."/>
            <person name="Zutavern T."/>
            <person name="O'Shaughnessy A."/>
            <person name="Dike S."/>
            <person name="Dedhia N."/>
            <person name="Preston R."/>
            <person name="Balija V."/>
            <person name="McCombie W.R."/>
            <person name="Chow T."/>
            <person name="Chen H."/>
            <person name="Chung M."/>
            <person name="Chen C."/>
            <person name="Shaw J."/>
            <person name="Wu H."/>
            <person name="Hsiao K."/>
            <person name="Chao Y."/>
            <person name="Chu M."/>
            <person name="Cheng C."/>
            <person name="Hour A."/>
            <person name="Lee P."/>
            <person name="Lin S."/>
            <person name="Lin Y."/>
            <person name="Liou J."/>
            <person name="Liu S."/>
            <person name="Hsing Y."/>
            <person name="Raghuvanshi S."/>
            <person name="Mohanty A."/>
            <person name="Bharti A.K."/>
            <person name="Gaur A."/>
            <person name="Gupta V."/>
            <person name="Kumar D."/>
            <person name="Ravi V."/>
            <person name="Vij S."/>
            <person name="Kapur A."/>
            <person name="Khurana P."/>
            <person name="Khurana P."/>
            <person name="Khurana J.P."/>
            <person name="Tyagi A.K."/>
            <person name="Gaikwad K."/>
            <person name="Singh A."/>
            <person name="Dalal V."/>
            <person name="Srivastava S."/>
            <person name="Dixit A."/>
            <person name="Pal A.K."/>
            <person name="Ghazi I.A."/>
            <person name="Yadav M."/>
            <person name="Pandit A."/>
            <person name="Bhargava A."/>
            <person name="Sureshbabu K."/>
            <person name="Batra K."/>
            <person name="Sharma T.R."/>
            <person name="Mohapatra T."/>
            <person name="Singh N.K."/>
            <person name="Messing J."/>
            <person name="Nelson A.B."/>
            <person name="Fuks G."/>
            <person name="Kavchok S."/>
            <person name="Keizer G."/>
            <person name="Linton E."/>
            <person name="Llaca V."/>
            <person name="Song R."/>
            <person name="Tanyolac B."/>
            <person name="Young S."/>
            <person name="Ho-Il K."/>
            <person name="Hahn J.H."/>
            <person name="Sangsakoo G."/>
            <person name="Vanavichit A."/>
            <person name="de Mattos Luiz.A.T."/>
            <person name="Zimmer P.D."/>
            <person name="Malone G."/>
            <person name="Dellagostin O."/>
            <person name="de Oliveira A.C."/>
            <person name="Bevan M."/>
            <person name="Bancroft I."/>
            <person name="Minx P."/>
            <person name="Cordum H."/>
            <person name="Wilson R."/>
            <person name="Cheng Z."/>
            <person name="Jin W."/>
            <person name="Jiang J."/>
            <person name="Leong S.A."/>
            <person name="Iwama H."/>
            <person name="Gojobori T."/>
            <person name="Itoh T."/>
            <person name="Niimura Y."/>
            <person name="Fujii Y."/>
            <person name="Habara T."/>
            <person name="Sakai H."/>
            <person name="Sato Y."/>
            <person name="Wilson G."/>
            <person name="Kumar K."/>
            <person name="McCouch S."/>
            <person name="Juretic N."/>
            <person name="Hoen D."/>
            <person name="Wright S."/>
            <person name="Bruskiewich R."/>
            <person name="Bureau T."/>
            <person name="Miyao A."/>
            <person name="Hirochika H."/>
            <person name="Nishikawa T."/>
            <person name="Kadowaki K."/>
            <person name="Sugiura M."/>
            <person name="Burr B."/>
            <person name="Sasaki T."/>
        </authorList>
    </citation>
    <scope>NUCLEOTIDE SEQUENCE [LARGE SCALE GENOMIC DNA]</scope>
    <source>
        <strain evidence="2">cv. Nipponbare</strain>
    </source>
</reference>
<reference evidence="1 2" key="3">
    <citation type="journal article" date="2013" name="Rice">
        <title>Improvement of the Oryza sativa Nipponbare reference genome using next generation sequence and optical map data.</title>
        <authorList>
            <person name="Kawahara Y."/>
            <person name="de la Bastide M."/>
            <person name="Hamilton J.P."/>
            <person name="Kanamori H."/>
            <person name="McCombie W.R."/>
            <person name="Ouyang S."/>
            <person name="Schwartz D.C."/>
            <person name="Tanaka T."/>
            <person name="Wu J."/>
            <person name="Zhou S."/>
            <person name="Childs K.L."/>
            <person name="Davidson R.M."/>
            <person name="Lin H."/>
            <person name="Quesada-Ocampo L."/>
            <person name="Vaillancourt B."/>
            <person name="Sakai H."/>
            <person name="Lee S.S."/>
            <person name="Kim J."/>
            <person name="Numa H."/>
            <person name="Itoh T."/>
            <person name="Buell C.R."/>
            <person name="Matsumoto T."/>
        </authorList>
    </citation>
    <scope>NUCLEOTIDE SEQUENCE [LARGE SCALE GENOMIC DNA]</scope>
    <source>
        <strain evidence="2">cv. Nipponbare</strain>
    </source>
</reference>
<name>A0A0P0XEH8_ORYSJ</name>